<evidence type="ECO:0000313" key="1">
    <source>
        <dbReference type="Proteomes" id="UP000095286"/>
    </source>
</evidence>
<sequence>MTPKTVTREYSKKCQGQNISPKVSLSYKRFSSKRVLLALITIAATFVAGTNAQSGDFRLLGSNSFNTKSRFNTFNGPSNKDIMVSLIQNISEDASKGALLAQFAVDSSFSKTTYRIDRETDPKRQFSIDQNGALRVAEKLDREDIARYFLRIEVNDEAGNKGSQQVTVNLQDVNDNAPFPITRPDPCIFMENTDPEAQPSCTIVGIDKDTPEFGPPFKMRVGAGFKYNDHFNITFLPDADNGNGALIIKATKRFDREAAEPGKLVQIPVVIQDRNGTEGENSVFVVIGDQNDSPMRNGNTNIKVYSYLGRLRKTTIGRVYVDDKDDWDLVDKTFTRVEPFPEGFSLLDNGTIIMDSNMPPGTYEFSSDVYDRVRKENATGVVKVVVLNVPKRAFENQGSLRLLRGASGRALRSSEHFLKHGTSGQSPFAAFKLAMIDLLGNSPTIQIFSIKEGFAELQTKELPVVDIRFSVTGASYYSSTYLNGIIAQHRTKLEQAMNVNIVSAGIDMCLFTTCDSGCQTKNDATFDGVVVNANETIIVGIDAFSMDKCVCPVFVAPKACEPGLCLNDGVCHNVNPSGFFCECRNDLLKGFRCQGTTRSFSGQGYAWFKPMPACTSLNISLSFMTQDPNGLILYNGPMGDRENKSGGASVKDEVEYKDYISIRLIEGNIFAEIRFNRLPVTYLNLSKPNNLADGDWHSVRIAQSGKHITMTIDACQTMNTQGQESCFISVFSVDDDERLNINSPLQLGGVAPLDGTFGYPLFVSQSSDYNGCIRNLHVNGEQYDLATPDHTHQSTIGCKLWGSACDSNTIDSVSYCIHGDCYANLKGNKVPKCSCDPGWSGNRCDQAIEWVEFPGNGASIEYISDVVMDSLQDNVGLLFIPGKTQGTSGSGDLTYGGRGETTNSVYTSMENHHATADVHINTALNSSSFVDTKLSIPQVYLHETTPYWLEMSRDPTRAVLSLDGVYETSEPLNKKNDLLSSQITINRITLGNGQRTNGFGSSFQGCVGTYKWNNRILPLWQYDNATENNSLDQTNTNGDSNPLIHISSSKGVKKGCSQRPSCGSLQNKDSFCPSGQLCVDFWKGPFCTCSITQKPQLNEDGTISACGTVMPYSSLGISVSAIVLILVSISLIMLLVLLMVVYTRRSSPHFDNVRPEETKHESLKIYEIEGGETDNNRHNITNLRIAVMPLDPGNLPANNYHPLVDERLSTMINNLETDPNTGLYDELRMYNTEGDNISRLSLESLESTTDGASDPIDSVHVS</sequence>
<name>A0AC35TLX9_9BILA</name>
<evidence type="ECO:0000313" key="2">
    <source>
        <dbReference type="WBParaSite" id="RSKR_0000198600.1"/>
    </source>
</evidence>
<proteinExistence type="predicted"/>
<accession>A0AC35TLX9</accession>
<reference evidence="2" key="1">
    <citation type="submission" date="2016-11" db="UniProtKB">
        <authorList>
            <consortium name="WormBaseParasite"/>
        </authorList>
    </citation>
    <scope>IDENTIFICATION</scope>
    <source>
        <strain evidence="2">KR3021</strain>
    </source>
</reference>
<dbReference type="Proteomes" id="UP000095286">
    <property type="component" value="Unplaced"/>
</dbReference>
<dbReference type="WBParaSite" id="RSKR_0000198600.1">
    <property type="protein sequence ID" value="RSKR_0000198600.1"/>
    <property type="gene ID" value="RSKR_0000198600"/>
</dbReference>
<organism evidence="1 2">
    <name type="scientific">Rhabditophanes sp. KR3021</name>
    <dbReference type="NCBI Taxonomy" id="114890"/>
    <lineage>
        <taxon>Eukaryota</taxon>
        <taxon>Metazoa</taxon>
        <taxon>Ecdysozoa</taxon>
        <taxon>Nematoda</taxon>
        <taxon>Chromadorea</taxon>
        <taxon>Rhabditida</taxon>
        <taxon>Tylenchina</taxon>
        <taxon>Panagrolaimomorpha</taxon>
        <taxon>Strongyloidoidea</taxon>
        <taxon>Alloionematidae</taxon>
        <taxon>Rhabditophanes</taxon>
    </lineage>
</organism>
<protein>
    <submittedName>
        <fullName evidence="2">Cadherin-89D</fullName>
    </submittedName>
</protein>